<dbReference type="GO" id="GO:0016987">
    <property type="term" value="F:sigma factor activity"/>
    <property type="evidence" value="ECO:0007669"/>
    <property type="project" value="UniProtKB-KW"/>
</dbReference>
<keyword evidence="4" id="KW-0804">Transcription</keyword>
<feature type="domain" description="RNA polymerase sigma-70 region 2" evidence="5">
    <location>
        <begin position="24"/>
        <end position="93"/>
    </location>
</feature>
<keyword evidence="1" id="KW-0805">Transcription regulation</keyword>
<accession>A0A6P0UR77</accession>
<dbReference type="GO" id="GO:0006352">
    <property type="term" value="P:DNA-templated transcription initiation"/>
    <property type="evidence" value="ECO:0007669"/>
    <property type="project" value="InterPro"/>
</dbReference>
<dbReference type="Pfam" id="PF04542">
    <property type="entry name" value="Sigma70_r2"/>
    <property type="match status" value="1"/>
</dbReference>
<protein>
    <submittedName>
        <fullName evidence="6">Sigma-70 family RNA polymerase sigma factor</fullName>
    </submittedName>
</protein>
<keyword evidence="2" id="KW-0731">Sigma factor</keyword>
<dbReference type="SUPFAM" id="SSF88946">
    <property type="entry name" value="Sigma2 domain of RNA polymerase sigma factors"/>
    <property type="match status" value="1"/>
</dbReference>
<dbReference type="PANTHER" id="PTHR43133">
    <property type="entry name" value="RNA POLYMERASE ECF-TYPE SIGMA FACTO"/>
    <property type="match status" value="1"/>
</dbReference>
<keyword evidence="7" id="KW-1185">Reference proteome</keyword>
<evidence type="ECO:0000256" key="1">
    <source>
        <dbReference type="ARBA" id="ARBA00023015"/>
    </source>
</evidence>
<sequence>MEPSSTHPTIKALLNGDELTIRLLYDSLYPKVLSYVKNNKGTANDAEEVFHNGLFQLISRAKVKEVLIKSSFEAYFFTICRNLWLKELNKRKKEIRNEGFFELKEKDDNHLAAVIQQERWELFEEMINRLSENCSKLLKAYFNKVPYNIIVKKFSYATENAAFQRVHKCKKKLTELIKTDPRYKNLYTS</sequence>
<evidence type="ECO:0000259" key="5">
    <source>
        <dbReference type="Pfam" id="PF04542"/>
    </source>
</evidence>
<reference evidence="6 7" key="1">
    <citation type="submission" date="2020-01" db="EMBL/GenBank/DDBJ databases">
        <title>Leptobacterium flavescens.</title>
        <authorList>
            <person name="Wang G."/>
        </authorList>
    </citation>
    <scope>NUCLEOTIDE SEQUENCE [LARGE SCALE GENOMIC DNA]</scope>
    <source>
        <strain evidence="6 7">KCTC 22160</strain>
    </source>
</reference>
<name>A0A6P0UR77_9FLAO</name>
<dbReference type="InterPro" id="IPR013325">
    <property type="entry name" value="RNA_pol_sigma_r2"/>
</dbReference>
<evidence type="ECO:0000313" key="7">
    <source>
        <dbReference type="Proteomes" id="UP000468581"/>
    </source>
</evidence>
<keyword evidence="3" id="KW-0238">DNA-binding</keyword>
<dbReference type="NCBIfam" id="TIGR02937">
    <property type="entry name" value="sigma70-ECF"/>
    <property type="match status" value="1"/>
</dbReference>
<dbReference type="RefSeq" id="WP_163607805.1">
    <property type="nucleotide sequence ID" value="NZ_JAABOO010000003.1"/>
</dbReference>
<comment type="caution">
    <text evidence="6">The sequence shown here is derived from an EMBL/GenBank/DDBJ whole genome shotgun (WGS) entry which is preliminary data.</text>
</comment>
<dbReference type="PANTHER" id="PTHR43133:SF8">
    <property type="entry name" value="RNA POLYMERASE SIGMA FACTOR HI_1459-RELATED"/>
    <property type="match status" value="1"/>
</dbReference>
<dbReference type="InterPro" id="IPR007627">
    <property type="entry name" value="RNA_pol_sigma70_r2"/>
</dbReference>
<dbReference type="AlphaFoldDB" id="A0A6P0UR77"/>
<dbReference type="EMBL" id="JAABOO010000003">
    <property type="protein sequence ID" value="NER14518.1"/>
    <property type="molecule type" value="Genomic_DNA"/>
</dbReference>
<dbReference type="InterPro" id="IPR014284">
    <property type="entry name" value="RNA_pol_sigma-70_dom"/>
</dbReference>
<dbReference type="Proteomes" id="UP000468581">
    <property type="component" value="Unassembled WGS sequence"/>
</dbReference>
<dbReference type="GO" id="GO:0003677">
    <property type="term" value="F:DNA binding"/>
    <property type="evidence" value="ECO:0007669"/>
    <property type="project" value="UniProtKB-KW"/>
</dbReference>
<evidence type="ECO:0000256" key="2">
    <source>
        <dbReference type="ARBA" id="ARBA00023082"/>
    </source>
</evidence>
<dbReference type="InterPro" id="IPR039425">
    <property type="entry name" value="RNA_pol_sigma-70-like"/>
</dbReference>
<gene>
    <name evidence="6" type="ORF">GWK08_13775</name>
</gene>
<evidence type="ECO:0000256" key="3">
    <source>
        <dbReference type="ARBA" id="ARBA00023125"/>
    </source>
</evidence>
<organism evidence="6 7">
    <name type="scientific">Leptobacterium flavescens</name>
    <dbReference type="NCBI Taxonomy" id="472055"/>
    <lineage>
        <taxon>Bacteria</taxon>
        <taxon>Pseudomonadati</taxon>
        <taxon>Bacteroidota</taxon>
        <taxon>Flavobacteriia</taxon>
        <taxon>Flavobacteriales</taxon>
        <taxon>Flavobacteriaceae</taxon>
        <taxon>Leptobacterium</taxon>
    </lineage>
</organism>
<evidence type="ECO:0000313" key="6">
    <source>
        <dbReference type="EMBL" id="NER14518.1"/>
    </source>
</evidence>
<evidence type="ECO:0000256" key="4">
    <source>
        <dbReference type="ARBA" id="ARBA00023163"/>
    </source>
</evidence>
<dbReference type="Gene3D" id="1.10.1740.10">
    <property type="match status" value="1"/>
</dbReference>
<proteinExistence type="predicted"/>